<organism evidence="6 7">
    <name type="scientific">Mytilus coruscus</name>
    <name type="common">Sea mussel</name>
    <dbReference type="NCBI Taxonomy" id="42192"/>
    <lineage>
        <taxon>Eukaryota</taxon>
        <taxon>Metazoa</taxon>
        <taxon>Spiralia</taxon>
        <taxon>Lophotrochozoa</taxon>
        <taxon>Mollusca</taxon>
        <taxon>Bivalvia</taxon>
        <taxon>Autobranchia</taxon>
        <taxon>Pteriomorphia</taxon>
        <taxon>Mytilida</taxon>
        <taxon>Mytiloidea</taxon>
        <taxon>Mytilidae</taxon>
        <taxon>Mytilinae</taxon>
        <taxon>Mytilus</taxon>
    </lineage>
</organism>
<evidence type="ECO:0000256" key="3">
    <source>
        <dbReference type="ARBA" id="ARBA00022833"/>
    </source>
</evidence>
<dbReference type="Proteomes" id="UP000507470">
    <property type="component" value="Unassembled WGS sequence"/>
</dbReference>
<dbReference type="EMBL" id="CACVKT020005897">
    <property type="protein sequence ID" value="CAC5398467.1"/>
    <property type="molecule type" value="Genomic_DNA"/>
</dbReference>
<dbReference type="PROSITE" id="PS50103">
    <property type="entry name" value="ZF_C3H1"/>
    <property type="match status" value="1"/>
</dbReference>
<feature type="domain" description="C3H1-type" evidence="5">
    <location>
        <begin position="175"/>
        <end position="201"/>
    </location>
</feature>
<dbReference type="GO" id="GO:0008270">
    <property type="term" value="F:zinc ion binding"/>
    <property type="evidence" value="ECO:0007669"/>
    <property type="project" value="UniProtKB-KW"/>
</dbReference>
<accession>A0A6J8CT30</accession>
<dbReference type="Gene3D" id="4.10.1000.10">
    <property type="entry name" value="Zinc finger, CCCH-type"/>
    <property type="match status" value="1"/>
</dbReference>
<protein>
    <recommendedName>
        <fullName evidence="5">C3H1-type domain-containing protein</fullName>
    </recommendedName>
</protein>
<evidence type="ECO:0000313" key="6">
    <source>
        <dbReference type="EMBL" id="CAC5398467.1"/>
    </source>
</evidence>
<evidence type="ECO:0000313" key="7">
    <source>
        <dbReference type="Proteomes" id="UP000507470"/>
    </source>
</evidence>
<sequence length="225" mass="25601">MQSNDNTEVNDDISKNTIRELSANVKSLTETVKSQDEILKTCGGPSEECCHRRVELDTFLQDVIDMATKFKGNIFYEYHKAFAKKVAAVKLTKSLIVDWSIRDEKLYSLVCLGRAINTCGVCGSSLHSIEMCYLSDTSQGKSYHSQQKRILTTPYSKPQSSVNIDPYGRPKLFHKGKEICNYYLAGNCYRGSGCRYAHVTLIENRQLKANLQQLYQKLLNKQIYD</sequence>
<dbReference type="AlphaFoldDB" id="A0A6J8CT30"/>
<name>A0A6J8CT30_MYTCO</name>
<keyword evidence="1 4" id="KW-0479">Metal-binding</keyword>
<dbReference type="SUPFAM" id="SSF90229">
    <property type="entry name" value="CCCH zinc finger"/>
    <property type="match status" value="1"/>
</dbReference>
<keyword evidence="7" id="KW-1185">Reference proteome</keyword>
<feature type="zinc finger region" description="C3H1-type" evidence="4">
    <location>
        <begin position="175"/>
        <end position="201"/>
    </location>
</feature>
<evidence type="ECO:0000256" key="1">
    <source>
        <dbReference type="ARBA" id="ARBA00022723"/>
    </source>
</evidence>
<reference evidence="6 7" key="1">
    <citation type="submission" date="2020-06" db="EMBL/GenBank/DDBJ databases">
        <authorList>
            <person name="Li R."/>
            <person name="Bekaert M."/>
        </authorList>
    </citation>
    <scope>NUCLEOTIDE SEQUENCE [LARGE SCALE GENOMIC DNA]</scope>
    <source>
        <strain evidence="7">wild</strain>
    </source>
</reference>
<keyword evidence="3 4" id="KW-0862">Zinc</keyword>
<dbReference type="InterPro" id="IPR000571">
    <property type="entry name" value="Znf_CCCH"/>
</dbReference>
<proteinExistence type="predicted"/>
<evidence type="ECO:0000256" key="2">
    <source>
        <dbReference type="ARBA" id="ARBA00022771"/>
    </source>
</evidence>
<gene>
    <name evidence="6" type="ORF">MCOR_32835</name>
</gene>
<evidence type="ECO:0000259" key="5">
    <source>
        <dbReference type="PROSITE" id="PS50103"/>
    </source>
</evidence>
<evidence type="ECO:0000256" key="4">
    <source>
        <dbReference type="PROSITE-ProRule" id="PRU00723"/>
    </source>
</evidence>
<dbReference type="InterPro" id="IPR036855">
    <property type="entry name" value="Znf_CCCH_sf"/>
</dbReference>
<keyword evidence="2 4" id="KW-0863">Zinc-finger</keyword>